<dbReference type="AlphaFoldDB" id="A0A8H4SQ83"/>
<protein>
    <recommendedName>
        <fullName evidence="2">Nephrocystin 3-like N-terminal domain-containing protein</fullName>
    </recommendedName>
</protein>
<name>A0A8H4SQ83_9HYPO</name>
<feature type="domain" description="Nephrocystin 3-like N-terminal" evidence="2">
    <location>
        <begin position="45"/>
        <end position="178"/>
    </location>
</feature>
<reference evidence="3" key="2">
    <citation type="submission" date="2020-05" db="EMBL/GenBank/DDBJ databases">
        <authorList>
            <person name="Kim H.-S."/>
            <person name="Proctor R.H."/>
            <person name="Brown D.W."/>
        </authorList>
    </citation>
    <scope>NUCLEOTIDE SEQUENCE</scope>
    <source>
        <strain evidence="3">NRRL 20472</strain>
    </source>
</reference>
<reference evidence="3" key="1">
    <citation type="journal article" date="2020" name="BMC Genomics">
        <title>Correction to: Identification and distribution of gene clusters required for synthesis of sphingolipid metabolism inhibitors in diverse species of the filamentous fungus Fusarium.</title>
        <authorList>
            <person name="Kim H.S."/>
            <person name="Lohmar J.M."/>
            <person name="Busman M."/>
            <person name="Brown D.W."/>
            <person name="Naumann T.A."/>
            <person name="Divon H.H."/>
            <person name="Lysoe E."/>
            <person name="Uhlig S."/>
            <person name="Proctor R.H."/>
        </authorList>
    </citation>
    <scope>NUCLEOTIDE SEQUENCE</scope>
    <source>
        <strain evidence="3">NRRL 20472</strain>
    </source>
</reference>
<accession>A0A8H4SQ83</accession>
<organism evidence="3 4">
    <name type="scientific">Fusarium sarcochroum</name>
    <dbReference type="NCBI Taxonomy" id="1208366"/>
    <lineage>
        <taxon>Eukaryota</taxon>
        <taxon>Fungi</taxon>
        <taxon>Dikarya</taxon>
        <taxon>Ascomycota</taxon>
        <taxon>Pezizomycotina</taxon>
        <taxon>Sordariomycetes</taxon>
        <taxon>Hypocreomycetidae</taxon>
        <taxon>Hypocreales</taxon>
        <taxon>Nectriaceae</taxon>
        <taxon>Fusarium</taxon>
        <taxon>Fusarium lateritium species complex</taxon>
    </lineage>
</organism>
<evidence type="ECO:0000256" key="1">
    <source>
        <dbReference type="ARBA" id="ARBA00022737"/>
    </source>
</evidence>
<evidence type="ECO:0000313" key="3">
    <source>
        <dbReference type="EMBL" id="KAF4943557.1"/>
    </source>
</evidence>
<comment type="caution">
    <text evidence="3">The sequence shown here is derived from an EMBL/GenBank/DDBJ whole genome shotgun (WGS) entry which is preliminary data.</text>
</comment>
<dbReference type="OrthoDB" id="21416at2759"/>
<gene>
    <name evidence="3" type="ORF">FSARC_14893</name>
</gene>
<keyword evidence="4" id="KW-1185">Reference proteome</keyword>
<dbReference type="Pfam" id="PF24883">
    <property type="entry name" value="NPHP3_N"/>
    <property type="match status" value="1"/>
</dbReference>
<evidence type="ECO:0000259" key="2">
    <source>
        <dbReference type="Pfam" id="PF24883"/>
    </source>
</evidence>
<dbReference type="Proteomes" id="UP000622797">
    <property type="component" value="Unassembled WGS sequence"/>
</dbReference>
<proteinExistence type="predicted"/>
<dbReference type="InterPro" id="IPR056884">
    <property type="entry name" value="NPHP3-like_N"/>
</dbReference>
<sequence>MSSVAASPSSRLGKRVGSKALGAQTKFHKARTVAVYCLFSRSTADQSSGLHACGVADSGKSVLTAKTIRWLQKSGCVDCGNIDYCSTTTPAGYVVLFFFFCQIVDKNHTGKHLVRNLGAQLLPNCPALVTSLMALLQNHAIDDCEMDLVWAAIIKALIEEDMGEQVFCMVDAWDEMDNYDFDDMT</sequence>
<evidence type="ECO:0000313" key="4">
    <source>
        <dbReference type="Proteomes" id="UP000622797"/>
    </source>
</evidence>
<keyword evidence="1" id="KW-0677">Repeat</keyword>
<dbReference type="EMBL" id="JABEXW010001501">
    <property type="protein sequence ID" value="KAF4943557.1"/>
    <property type="molecule type" value="Genomic_DNA"/>
</dbReference>